<dbReference type="Proteomes" id="UP000469523">
    <property type="component" value="Unassembled WGS sequence"/>
</dbReference>
<dbReference type="GO" id="GO:0080120">
    <property type="term" value="P:CAAX-box protein maturation"/>
    <property type="evidence" value="ECO:0007669"/>
    <property type="project" value="UniProtKB-ARBA"/>
</dbReference>
<feature type="transmembrane region" description="Helical" evidence="1">
    <location>
        <begin position="12"/>
        <end position="32"/>
    </location>
</feature>
<sequence length="285" mass="32603">MDIKVLREEKSVSQVNNFFLGVVLWSVFIQFMPINPNYYQYIAFLIPISIYLFLNKSNIERILKPNMLNLKSVFIIVCIWVSVLPIILLMAELYIYFFGDTLANIVSQNSHESLTINFFLIAITPAILEELLMRGIILDGYRNKSRLVAAVMNGFMFGMLHLNSFQFFHTFIAGIIASYLVYATNSIFAGMLIHTINNGLPLIIDYLYPIVPEETSIAEPNFIGLVIFALIGLVFLIKLFRLLFKVNNISTKENRVFSKEKIFGFPLLISTIIFIGFSILIILNI</sequence>
<dbReference type="EMBL" id="VUNQ01000092">
    <property type="protein sequence ID" value="MSU03559.1"/>
    <property type="molecule type" value="Genomic_DNA"/>
</dbReference>
<keyword evidence="1" id="KW-0472">Membrane</keyword>
<keyword evidence="1" id="KW-1133">Transmembrane helix</keyword>
<keyword evidence="1" id="KW-0812">Transmembrane</keyword>
<feature type="transmembrane region" description="Helical" evidence="1">
    <location>
        <begin position="116"/>
        <end position="133"/>
    </location>
</feature>
<feature type="transmembrane region" description="Helical" evidence="1">
    <location>
        <begin position="38"/>
        <end position="54"/>
    </location>
</feature>
<gene>
    <name evidence="3" type="ORF">FYJ83_19050</name>
</gene>
<evidence type="ECO:0000313" key="4">
    <source>
        <dbReference type="Proteomes" id="UP000469523"/>
    </source>
</evidence>
<dbReference type="RefSeq" id="WP_154443112.1">
    <property type="nucleotide sequence ID" value="NZ_VUNQ01000092.1"/>
</dbReference>
<accession>A0A6N7XNC6</accession>
<evidence type="ECO:0000313" key="3">
    <source>
        <dbReference type="EMBL" id="MSU03559.1"/>
    </source>
</evidence>
<dbReference type="PANTHER" id="PTHR36435">
    <property type="entry name" value="SLR1288 PROTEIN"/>
    <property type="match status" value="1"/>
</dbReference>
<evidence type="ECO:0000256" key="1">
    <source>
        <dbReference type="SAM" id="Phobius"/>
    </source>
</evidence>
<dbReference type="GO" id="GO:0008237">
    <property type="term" value="F:metallopeptidase activity"/>
    <property type="evidence" value="ECO:0007669"/>
    <property type="project" value="UniProtKB-KW"/>
</dbReference>
<dbReference type="InterPro" id="IPR003675">
    <property type="entry name" value="Rce1/LyrA-like_dom"/>
</dbReference>
<evidence type="ECO:0000259" key="2">
    <source>
        <dbReference type="Pfam" id="PF02517"/>
    </source>
</evidence>
<dbReference type="PANTHER" id="PTHR36435:SF1">
    <property type="entry name" value="CAAX AMINO TERMINAL PROTEASE FAMILY PROTEIN"/>
    <property type="match status" value="1"/>
</dbReference>
<protein>
    <submittedName>
        <fullName evidence="3">CPBP family intramembrane metalloprotease</fullName>
    </submittedName>
</protein>
<feature type="transmembrane region" description="Helical" evidence="1">
    <location>
        <begin position="74"/>
        <end position="96"/>
    </location>
</feature>
<organism evidence="3 4">
    <name type="scientific">Tissierella pigra</name>
    <dbReference type="NCBI Taxonomy" id="2607614"/>
    <lineage>
        <taxon>Bacteria</taxon>
        <taxon>Bacillati</taxon>
        <taxon>Bacillota</taxon>
        <taxon>Tissierellia</taxon>
        <taxon>Tissierellales</taxon>
        <taxon>Tissierellaceae</taxon>
        <taxon>Tissierella</taxon>
    </lineage>
</organism>
<dbReference type="GO" id="GO:0006508">
    <property type="term" value="P:proteolysis"/>
    <property type="evidence" value="ECO:0007669"/>
    <property type="project" value="UniProtKB-KW"/>
</dbReference>
<keyword evidence="3" id="KW-0645">Protease</keyword>
<dbReference type="GO" id="GO:0004175">
    <property type="term" value="F:endopeptidase activity"/>
    <property type="evidence" value="ECO:0007669"/>
    <property type="project" value="UniProtKB-ARBA"/>
</dbReference>
<reference evidence="3 4" key="1">
    <citation type="submission" date="2019-09" db="EMBL/GenBank/DDBJ databases">
        <title>In-depth cultivation of the pig gut microbiome towards novel bacterial diversity and tailored functional studies.</title>
        <authorList>
            <person name="Wylensek D."/>
            <person name="Hitch T.C.A."/>
            <person name="Clavel T."/>
        </authorList>
    </citation>
    <scope>NUCLEOTIDE SEQUENCE [LARGE SCALE GENOMIC DNA]</scope>
    <source>
        <strain evidence="3 4">WCA3-693-APC-4?</strain>
    </source>
</reference>
<dbReference type="AlphaFoldDB" id="A0A6N7XNC6"/>
<name>A0A6N7XNC6_9FIRM</name>
<proteinExistence type="predicted"/>
<keyword evidence="3" id="KW-0378">Hydrolase</keyword>
<feature type="transmembrane region" description="Helical" evidence="1">
    <location>
        <begin position="222"/>
        <end position="244"/>
    </location>
</feature>
<feature type="transmembrane region" description="Helical" evidence="1">
    <location>
        <begin position="167"/>
        <end position="184"/>
    </location>
</feature>
<keyword evidence="3" id="KW-0482">Metalloprotease</keyword>
<feature type="transmembrane region" description="Helical" evidence="1">
    <location>
        <begin position="265"/>
        <end position="283"/>
    </location>
</feature>
<dbReference type="InterPro" id="IPR052710">
    <property type="entry name" value="CAAX_protease"/>
</dbReference>
<dbReference type="Pfam" id="PF02517">
    <property type="entry name" value="Rce1-like"/>
    <property type="match status" value="1"/>
</dbReference>
<feature type="domain" description="CAAX prenyl protease 2/Lysostaphin resistance protein A-like" evidence="2">
    <location>
        <begin position="114"/>
        <end position="199"/>
    </location>
</feature>
<comment type="caution">
    <text evidence="3">The sequence shown here is derived from an EMBL/GenBank/DDBJ whole genome shotgun (WGS) entry which is preliminary data.</text>
</comment>
<keyword evidence="4" id="KW-1185">Reference proteome</keyword>